<proteinExistence type="predicted"/>
<reference evidence="1" key="1">
    <citation type="submission" date="2021-10" db="EMBL/GenBank/DDBJ databases">
        <title>Anaerobic single-cell dispensing facilitates the cultivation of human gut bacteria.</title>
        <authorList>
            <person name="Afrizal A."/>
        </authorList>
    </citation>
    <scope>NUCLEOTIDE SEQUENCE</scope>
    <source>
        <strain evidence="1">CLA-AA-H204</strain>
    </source>
</reference>
<dbReference type="Proteomes" id="UP001198893">
    <property type="component" value="Unassembled WGS sequence"/>
</dbReference>
<dbReference type="AlphaFoldDB" id="A0AAW4WJB6"/>
<evidence type="ECO:0008006" key="3">
    <source>
        <dbReference type="Google" id="ProtNLM"/>
    </source>
</evidence>
<dbReference type="InterPro" id="IPR036412">
    <property type="entry name" value="HAD-like_sf"/>
</dbReference>
<dbReference type="EMBL" id="JAJEQW010000010">
    <property type="protein sequence ID" value="MCC2242532.1"/>
    <property type="molecule type" value="Genomic_DNA"/>
</dbReference>
<evidence type="ECO:0000313" key="2">
    <source>
        <dbReference type="Proteomes" id="UP001198893"/>
    </source>
</evidence>
<accession>A0AAW4WJB6</accession>
<gene>
    <name evidence="1" type="ORF">LKD47_09515</name>
</gene>
<dbReference type="SUPFAM" id="SSF56784">
    <property type="entry name" value="HAD-like"/>
    <property type="match status" value="1"/>
</dbReference>
<dbReference type="Gene3D" id="3.40.50.1000">
    <property type="entry name" value="HAD superfamily/HAD-like"/>
    <property type="match status" value="1"/>
</dbReference>
<sequence>MTEQDIMEVISEVNQRVANVEKERTAEQVTFRLAIKRLTRLIGQLGEDHAAEAELIQFAADSKDIDILKERLVQINSFGLRNIEEPRLFIDMDGTLAKFQTVDTLEKLYEKGYFYNLPPNENVVEAIRNIINNHPEKEVYILSAVLSDSKYAKAEKDAWLNKYLPEIDAEHRIYPPCGDSKLAYVPGGIRTTDFLLDDYTHNLILWEPPAKGIKLLNGINHTRGTWQGSMLRFDKKPEQLAADIVKVIEGAQMKDMRPQDKILHQEQKAPKL</sequence>
<evidence type="ECO:0000313" key="1">
    <source>
        <dbReference type="EMBL" id="MCC2242532.1"/>
    </source>
</evidence>
<organism evidence="1 2">
    <name type="scientific">Roseburia amylophila</name>
    <dbReference type="NCBI Taxonomy" id="2981794"/>
    <lineage>
        <taxon>Bacteria</taxon>
        <taxon>Bacillati</taxon>
        <taxon>Bacillota</taxon>
        <taxon>Clostridia</taxon>
        <taxon>Lachnospirales</taxon>
        <taxon>Lachnospiraceae</taxon>
        <taxon>Roseburia</taxon>
    </lineage>
</organism>
<name>A0AAW4WJB6_9FIRM</name>
<dbReference type="InterPro" id="IPR023214">
    <property type="entry name" value="HAD_sf"/>
</dbReference>
<protein>
    <recommendedName>
        <fullName evidence="3">FCP1 homology domain-containing protein</fullName>
    </recommendedName>
</protein>
<comment type="caution">
    <text evidence="1">The sequence shown here is derived from an EMBL/GenBank/DDBJ whole genome shotgun (WGS) entry which is preliminary data.</text>
</comment>
<dbReference type="RefSeq" id="WP_227710288.1">
    <property type="nucleotide sequence ID" value="NZ_JAJEQW010000010.1"/>
</dbReference>